<dbReference type="Pfam" id="PF04178">
    <property type="entry name" value="Got1"/>
    <property type="match status" value="1"/>
</dbReference>
<dbReference type="GO" id="GO:0016192">
    <property type="term" value="P:vesicle-mediated transport"/>
    <property type="evidence" value="ECO:0007669"/>
    <property type="project" value="InterPro"/>
</dbReference>
<feature type="transmembrane region" description="Helical" evidence="8">
    <location>
        <begin position="104"/>
        <end position="125"/>
    </location>
</feature>
<dbReference type="PANTHER" id="PTHR23137:SF6">
    <property type="entry name" value="VESICLE TRANSPORT PROTEIN"/>
    <property type="match status" value="1"/>
</dbReference>
<sequence length="165" mass="17958">MSNKGWLNLESAAGVIPDNQFFEGEDAFSKFGFKLSKTTRLYGFIGCTVIGFILSVIGVIFLILGGWVSFGLLYGMGTILSLIGTGFVIGFLQQLKLMFKPVRIVATLVFLVSIALIFVGGIVIGSGVLCIIFVIIQFLAFTWYTLSYIPYARTAVMGLVKRTAT</sequence>
<keyword evidence="10" id="KW-1185">Reference proteome</keyword>
<protein>
    <recommendedName>
        <fullName evidence="8">Protein transport protein SFT2</fullName>
    </recommendedName>
</protein>
<evidence type="ECO:0000256" key="2">
    <source>
        <dbReference type="ARBA" id="ARBA00022448"/>
    </source>
</evidence>
<comment type="function">
    <text evidence="8">Nonessential protein required for the fusion of transport vesicles derived from the endocytic pathway with the Golgi complex.</text>
</comment>
<keyword evidence="5 8" id="KW-1133">Transmembrane helix</keyword>
<comment type="subcellular location">
    <subcellularLocation>
        <location evidence="8">Golgi apparatus membrane</location>
        <topology evidence="8">Multi-pass membrane protein</topology>
    </subcellularLocation>
    <subcellularLocation>
        <location evidence="1">Membrane</location>
        <topology evidence="1">Multi-pass membrane protein</topology>
    </subcellularLocation>
</comment>
<evidence type="ECO:0000256" key="5">
    <source>
        <dbReference type="ARBA" id="ARBA00022989"/>
    </source>
</evidence>
<dbReference type="InterPro" id="IPR007305">
    <property type="entry name" value="Vesicle_transpt_Got1/SFT2"/>
</dbReference>
<proteinExistence type="inferred from homology"/>
<evidence type="ECO:0000256" key="6">
    <source>
        <dbReference type="ARBA" id="ARBA00023136"/>
    </source>
</evidence>
<dbReference type="PANTHER" id="PTHR23137">
    <property type="entry name" value="VESICLE TRANSPORT PROTEIN-RELATED"/>
    <property type="match status" value="1"/>
</dbReference>
<dbReference type="GO" id="GO:0015031">
    <property type="term" value="P:protein transport"/>
    <property type="evidence" value="ECO:0007669"/>
    <property type="project" value="UniProtKB-KW"/>
</dbReference>
<comment type="caution">
    <text evidence="9">The sequence shown here is derived from an EMBL/GenBank/DDBJ whole genome shotgun (WGS) entry which is preliminary data.</text>
</comment>
<dbReference type="EMBL" id="LNZH02000216">
    <property type="protein sequence ID" value="OCB84183.1"/>
    <property type="molecule type" value="Genomic_DNA"/>
</dbReference>
<evidence type="ECO:0000313" key="9">
    <source>
        <dbReference type="EMBL" id="OCB84183.1"/>
    </source>
</evidence>
<evidence type="ECO:0000313" key="10">
    <source>
        <dbReference type="Proteomes" id="UP000757232"/>
    </source>
</evidence>
<dbReference type="OrthoDB" id="73614at2759"/>
<evidence type="ECO:0000256" key="3">
    <source>
        <dbReference type="ARBA" id="ARBA00022692"/>
    </source>
</evidence>
<gene>
    <name evidence="9" type="ORF">A7U60_g8859</name>
</gene>
<feature type="transmembrane region" description="Helical" evidence="8">
    <location>
        <begin position="70"/>
        <end position="92"/>
    </location>
</feature>
<feature type="transmembrane region" description="Helical" evidence="8">
    <location>
        <begin position="41"/>
        <end position="64"/>
    </location>
</feature>
<name>A0A9Q5N479_SANBA</name>
<evidence type="ECO:0000256" key="8">
    <source>
        <dbReference type="RuleBase" id="RU363111"/>
    </source>
</evidence>
<accession>A0A9Q5N479</accession>
<dbReference type="InterPro" id="IPR011691">
    <property type="entry name" value="Vesicle_transpt_SFT2"/>
</dbReference>
<keyword evidence="2 8" id="KW-0813">Transport</keyword>
<dbReference type="AlphaFoldDB" id="A0A9Q5N479"/>
<organism evidence="9 10">
    <name type="scientific">Sanghuangporus baumii</name>
    <name type="common">Phellinus baumii</name>
    <dbReference type="NCBI Taxonomy" id="108892"/>
    <lineage>
        <taxon>Eukaryota</taxon>
        <taxon>Fungi</taxon>
        <taxon>Dikarya</taxon>
        <taxon>Basidiomycota</taxon>
        <taxon>Agaricomycotina</taxon>
        <taxon>Agaricomycetes</taxon>
        <taxon>Hymenochaetales</taxon>
        <taxon>Hymenochaetaceae</taxon>
        <taxon>Sanghuangporus</taxon>
    </lineage>
</organism>
<evidence type="ECO:0000256" key="1">
    <source>
        <dbReference type="ARBA" id="ARBA00004141"/>
    </source>
</evidence>
<feature type="transmembrane region" description="Helical" evidence="8">
    <location>
        <begin position="131"/>
        <end position="152"/>
    </location>
</feature>
<reference evidence="9" key="1">
    <citation type="submission" date="2016-06" db="EMBL/GenBank/DDBJ databases">
        <title>Draft Genome sequence of the fungus Inonotus baumii.</title>
        <authorList>
            <person name="Zhu H."/>
            <person name="Lin W."/>
        </authorList>
    </citation>
    <scope>NUCLEOTIDE SEQUENCE</scope>
    <source>
        <strain evidence="9">821</strain>
    </source>
</reference>
<dbReference type="GO" id="GO:0000139">
    <property type="term" value="C:Golgi membrane"/>
    <property type="evidence" value="ECO:0007669"/>
    <property type="project" value="UniProtKB-SubCell"/>
</dbReference>
<keyword evidence="6 8" id="KW-0472">Membrane</keyword>
<evidence type="ECO:0000256" key="4">
    <source>
        <dbReference type="ARBA" id="ARBA00022927"/>
    </source>
</evidence>
<dbReference type="Proteomes" id="UP000757232">
    <property type="component" value="Unassembled WGS sequence"/>
</dbReference>
<keyword evidence="4 8" id="KW-0653">Protein transport</keyword>
<comment type="similarity">
    <text evidence="7 8">Belongs to the SFT2 family.</text>
</comment>
<keyword evidence="8" id="KW-0333">Golgi apparatus</keyword>
<keyword evidence="3 8" id="KW-0812">Transmembrane</keyword>
<evidence type="ECO:0000256" key="7">
    <source>
        <dbReference type="ARBA" id="ARBA00025800"/>
    </source>
</evidence>